<evidence type="ECO:0000256" key="10">
    <source>
        <dbReference type="ARBA" id="ARBA00023136"/>
    </source>
</evidence>
<evidence type="ECO:0000256" key="7">
    <source>
        <dbReference type="ARBA" id="ARBA00022903"/>
    </source>
</evidence>
<dbReference type="PROSITE" id="PS51012">
    <property type="entry name" value="ABC_TM2"/>
    <property type="match status" value="1"/>
</dbReference>
<dbReference type="InterPro" id="IPR013525">
    <property type="entry name" value="ABC2_TM"/>
</dbReference>
<comment type="similarity">
    <text evidence="2 11">Belongs to the ABC-2 integral membrane protein family.</text>
</comment>
<evidence type="ECO:0000313" key="13">
    <source>
        <dbReference type="EMBL" id="SMO69122.1"/>
    </source>
</evidence>
<keyword evidence="8 11" id="KW-1133">Transmembrane helix</keyword>
<keyword evidence="3 11" id="KW-0813">Transport</keyword>
<dbReference type="GO" id="GO:0140359">
    <property type="term" value="F:ABC-type transporter activity"/>
    <property type="evidence" value="ECO:0007669"/>
    <property type="project" value="InterPro"/>
</dbReference>
<evidence type="ECO:0000256" key="2">
    <source>
        <dbReference type="ARBA" id="ARBA00007783"/>
    </source>
</evidence>
<reference evidence="13 14" key="1">
    <citation type="submission" date="2017-05" db="EMBL/GenBank/DDBJ databases">
        <authorList>
            <person name="Varghese N."/>
            <person name="Submissions S."/>
        </authorList>
    </citation>
    <scope>NUCLEOTIDE SEQUENCE [LARGE SCALE GENOMIC DNA]</scope>
    <source>
        <strain evidence="13 14">DSM 100094</strain>
    </source>
</reference>
<protein>
    <recommendedName>
        <fullName evidence="11">Transport permease protein</fullName>
    </recommendedName>
</protein>
<feature type="transmembrane region" description="Helical" evidence="11">
    <location>
        <begin position="245"/>
        <end position="263"/>
    </location>
</feature>
<feature type="transmembrane region" description="Helical" evidence="11">
    <location>
        <begin position="133"/>
        <end position="151"/>
    </location>
</feature>
<keyword evidence="9" id="KW-0625">Polysaccharide transport</keyword>
<evidence type="ECO:0000256" key="5">
    <source>
        <dbReference type="ARBA" id="ARBA00022597"/>
    </source>
</evidence>
<feature type="transmembrane region" description="Helical" evidence="11">
    <location>
        <begin position="191"/>
        <end position="209"/>
    </location>
</feature>
<evidence type="ECO:0000256" key="1">
    <source>
        <dbReference type="ARBA" id="ARBA00004651"/>
    </source>
</evidence>
<dbReference type="GO" id="GO:0043190">
    <property type="term" value="C:ATP-binding cassette (ABC) transporter complex"/>
    <property type="evidence" value="ECO:0007669"/>
    <property type="project" value="InterPro"/>
</dbReference>
<dbReference type="InterPro" id="IPR047817">
    <property type="entry name" value="ABC2_TM_bact-type"/>
</dbReference>
<feature type="transmembrane region" description="Helical" evidence="11">
    <location>
        <begin position="46"/>
        <end position="67"/>
    </location>
</feature>
<evidence type="ECO:0000256" key="3">
    <source>
        <dbReference type="ARBA" id="ARBA00022448"/>
    </source>
</evidence>
<dbReference type="InterPro" id="IPR000412">
    <property type="entry name" value="ABC_2_transport"/>
</dbReference>
<accession>A0A521DC16</accession>
<sequence length="272" mass="30723">MSEMTREHSTPQHPYRKGPRLRTMRILFALMLREMATTYGRSAGGYIWAIVEPVLGVVLLSVVFSMALARPGLGTNFPLFYATGFLPFTMFLDLSGKVASSVRYSKPFLAYPSVTYIDAMLARILLNTLTHISVMAIVIGGIFFLYQLPLVVNLAEIFEAILMIVVFAVAVGTLNCYLMTAFPVWERAWNILTRPLFLMSGIFFLYDMMPTAAQDILWYNPVLHCISQLRRGVYPTYQASFIEPAFVFGIAAVLLVFGLLLLARNYRDLLER</sequence>
<keyword evidence="6 11" id="KW-0812">Transmembrane</keyword>
<dbReference type="GO" id="GO:0015774">
    <property type="term" value="P:polysaccharide transport"/>
    <property type="evidence" value="ECO:0007669"/>
    <property type="project" value="UniProtKB-KW"/>
</dbReference>
<dbReference type="PANTHER" id="PTHR30413:SF10">
    <property type="entry name" value="CAPSULE POLYSACCHARIDE EXPORT INNER-MEMBRANE PROTEIN CTRC"/>
    <property type="match status" value="1"/>
</dbReference>
<evidence type="ECO:0000256" key="4">
    <source>
        <dbReference type="ARBA" id="ARBA00022475"/>
    </source>
</evidence>
<name>A0A521DC16_9RHOB</name>
<evidence type="ECO:0000256" key="6">
    <source>
        <dbReference type="ARBA" id="ARBA00022692"/>
    </source>
</evidence>
<proteinExistence type="inferred from homology"/>
<feature type="domain" description="ABC transmembrane type-2" evidence="12">
    <location>
        <begin position="44"/>
        <end position="265"/>
    </location>
</feature>
<dbReference type="PANTHER" id="PTHR30413">
    <property type="entry name" value="INNER MEMBRANE TRANSPORT PERMEASE"/>
    <property type="match status" value="1"/>
</dbReference>
<comment type="subcellular location">
    <subcellularLocation>
        <location evidence="11">Cell inner membrane</location>
        <topology evidence="11">Multi-pass membrane protein</topology>
    </subcellularLocation>
    <subcellularLocation>
        <location evidence="1">Cell membrane</location>
        <topology evidence="1">Multi-pass membrane protein</topology>
    </subcellularLocation>
</comment>
<gene>
    <name evidence="13" type="ORF">SAMN06265221_10786</name>
</gene>
<evidence type="ECO:0000259" key="12">
    <source>
        <dbReference type="PROSITE" id="PS51012"/>
    </source>
</evidence>
<keyword evidence="14" id="KW-1185">Reference proteome</keyword>
<dbReference type="PRINTS" id="PR00164">
    <property type="entry name" value="ABC2TRNSPORT"/>
</dbReference>
<feature type="transmembrane region" description="Helical" evidence="11">
    <location>
        <begin position="157"/>
        <end position="179"/>
    </location>
</feature>
<evidence type="ECO:0000256" key="11">
    <source>
        <dbReference type="RuleBase" id="RU361157"/>
    </source>
</evidence>
<keyword evidence="7" id="KW-0972">Capsule biogenesis/degradation</keyword>
<dbReference type="GO" id="GO:0015920">
    <property type="term" value="P:lipopolysaccharide transport"/>
    <property type="evidence" value="ECO:0007669"/>
    <property type="project" value="TreeGrafter"/>
</dbReference>
<dbReference type="AlphaFoldDB" id="A0A521DC16"/>
<organism evidence="13 14">
    <name type="scientific">Paracoccus laeviglucosivorans</name>
    <dbReference type="NCBI Taxonomy" id="1197861"/>
    <lineage>
        <taxon>Bacteria</taxon>
        <taxon>Pseudomonadati</taxon>
        <taxon>Pseudomonadota</taxon>
        <taxon>Alphaproteobacteria</taxon>
        <taxon>Rhodobacterales</taxon>
        <taxon>Paracoccaceae</taxon>
        <taxon>Paracoccus</taxon>
    </lineage>
</organism>
<dbReference type="Proteomes" id="UP000319014">
    <property type="component" value="Unassembled WGS sequence"/>
</dbReference>
<keyword evidence="4 11" id="KW-1003">Cell membrane</keyword>
<keyword evidence="10 11" id="KW-0472">Membrane</keyword>
<dbReference type="EMBL" id="FXTK01000007">
    <property type="protein sequence ID" value="SMO69122.1"/>
    <property type="molecule type" value="Genomic_DNA"/>
</dbReference>
<feature type="transmembrane region" description="Helical" evidence="11">
    <location>
        <begin position="79"/>
        <end position="96"/>
    </location>
</feature>
<keyword evidence="5" id="KW-0762">Sugar transport</keyword>
<evidence type="ECO:0000256" key="8">
    <source>
        <dbReference type="ARBA" id="ARBA00022989"/>
    </source>
</evidence>
<dbReference type="Pfam" id="PF01061">
    <property type="entry name" value="ABC2_membrane"/>
    <property type="match status" value="1"/>
</dbReference>
<evidence type="ECO:0000256" key="9">
    <source>
        <dbReference type="ARBA" id="ARBA00023047"/>
    </source>
</evidence>
<evidence type="ECO:0000313" key="14">
    <source>
        <dbReference type="Proteomes" id="UP000319014"/>
    </source>
</evidence>